<sequence>GSYDLIELDAMEILAEHTHFCEICGKGFKRDANLRMHMRGHGDEYKTAAALSKPRHLIQQQLVQASRSKRYSCPFEGCKRHKLHPKFSPLKTVLCVKNHYRRSHCPKMLTCSKCRSKKFSVVADLRTHEKHCGREKWMCSCGTSFSRKDKLLGHLTLFVGHKPS</sequence>
<dbReference type="FunFam" id="3.30.160.60:FF:000100">
    <property type="entry name" value="Zinc finger 45-like"/>
    <property type="match status" value="1"/>
</dbReference>
<dbReference type="InterPro" id="IPR036236">
    <property type="entry name" value="Znf_C2H2_sf"/>
</dbReference>
<keyword evidence="5" id="KW-0862">Zinc</keyword>
<evidence type="ECO:0000256" key="2">
    <source>
        <dbReference type="ARBA" id="ARBA00022723"/>
    </source>
</evidence>
<keyword evidence="4 9" id="KW-0863">Zinc-finger</keyword>
<dbReference type="Gramene" id="EFJ22636">
    <property type="protein sequence ID" value="EFJ22636"/>
    <property type="gene ID" value="SELMODRAFT_58353"/>
</dbReference>
<dbReference type="eggNOG" id="KOG1721">
    <property type="taxonomic scope" value="Eukaryota"/>
</dbReference>
<evidence type="ECO:0000256" key="3">
    <source>
        <dbReference type="ARBA" id="ARBA00022737"/>
    </source>
</evidence>
<organism evidence="12">
    <name type="scientific">Selaginella moellendorffii</name>
    <name type="common">Spikemoss</name>
    <dbReference type="NCBI Taxonomy" id="88036"/>
    <lineage>
        <taxon>Eukaryota</taxon>
        <taxon>Viridiplantae</taxon>
        <taxon>Streptophyta</taxon>
        <taxon>Embryophyta</taxon>
        <taxon>Tracheophyta</taxon>
        <taxon>Lycopodiopsida</taxon>
        <taxon>Selaginellales</taxon>
        <taxon>Selaginellaceae</taxon>
        <taxon>Selaginella</taxon>
    </lineage>
</organism>
<dbReference type="PANTHER" id="PTHR46352:SF1">
    <property type="entry name" value="PROTEIN SENSITIVE TO PROTON RHIZOTOXICITY 1"/>
    <property type="match status" value="1"/>
</dbReference>
<dbReference type="STRING" id="88036.D8RYU5"/>
<reference evidence="11 12" key="1">
    <citation type="journal article" date="2011" name="Science">
        <title>The Selaginella genome identifies genetic changes associated with the evolution of vascular plants.</title>
        <authorList>
            <person name="Banks J.A."/>
            <person name="Nishiyama T."/>
            <person name="Hasebe M."/>
            <person name="Bowman J.L."/>
            <person name="Gribskov M."/>
            <person name="dePamphilis C."/>
            <person name="Albert V.A."/>
            <person name="Aono N."/>
            <person name="Aoyama T."/>
            <person name="Ambrose B.A."/>
            <person name="Ashton N.W."/>
            <person name="Axtell M.J."/>
            <person name="Barker E."/>
            <person name="Barker M.S."/>
            <person name="Bennetzen J.L."/>
            <person name="Bonawitz N.D."/>
            <person name="Chapple C."/>
            <person name="Cheng C."/>
            <person name="Correa L.G."/>
            <person name="Dacre M."/>
            <person name="DeBarry J."/>
            <person name="Dreyer I."/>
            <person name="Elias M."/>
            <person name="Engstrom E.M."/>
            <person name="Estelle M."/>
            <person name="Feng L."/>
            <person name="Finet C."/>
            <person name="Floyd S.K."/>
            <person name="Frommer W.B."/>
            <person name="Fujita T."/>
            <person name="Gramzow L."/>
            <person name="Gutensohn M."/>
            <person name="Harholt J."/>
            <person name="Hattori M."/>
            <person name="Heyl A."/>
            <person name="Hirai T."/>
            <person name="Hiwatashi Y."/>
            <person name="Ishikawa M."/>
            <person name="Iwata M."/>
            <person name="Karol K.G."/>
            <person name="Koehler B."/>
            <person name="Kolukisaoglu U."/>
            <person name="Kubo M."/>
            <person name="Kurata T."/>
            <person name="Lalonde S."/>
            <person name="Li K."/>
            <person name="Li Y."/>
            <person name="Litt A."/>
            <person name="Lyons E."/>
            <person name="Manning G."/>
            <person name="Maruyama T."/>
            <person name="Michael T.P."/>
            <person name="Mikami K."/>
            <person name="Miyazaki S."/>
            <person name="Morinaga S."/>
            <person name="Murata T."/>
            <person name="Mueller-Roeber B."/>
            <person name="Nelson D.R."/>
            <person name="Obara M."/>
            <person name="Oguri Y."/>
            <person name="Olmstead R.G."/>
            <person name="Onodera N."/>
            <person name="Petersen B.L."/>
            <person name="Pils B."/>
            <person name="Prigge M."/>
            <person name="Rensing S.A."/>
            <person name="Riano-Pachon D.M."/>
            <person name="Roberts A.W."/>
            <person name="Sato Y."/>
            <person name="Scheller H.V."/>
            <person name="Schulz B."/>
            <person name="Schulz C."/>
            <person name="Shakirov E.V."/>
            <person name="Shibagaki N."/>
            <person name="Shinohara N."/>
            <person name="Shippen D.E."/>
            <person name="Soerensen I."/>
            <person name="Sotooka R."/>
            <person name="Sugimoto N."/>
            <person name="Sugita M."/>
            <person name="Sumikawa N."/>
            <person name="Tanurdzic M."/>
            <person name="Theissen G."/>
            <person name="Ulvskov P."/>
            <person name="Wakazuki S."/>
            <person name="Weng J.K."/>
            <person name="Willats W.W."/>
            <person name="Wipf D."/>
            <person name="Wolf P.G."/>
            <person name="Yang L."/>
            <person name="Zimmer A.D."/>
            <person name="Zhu Q."/>
            <person name="Mitros T."/>
            <person name="Hellsten U."/>
            <person name="Loque D."/>
            <person name="Otillar R."/>
            <person name="Salamov A."/>
            <person name="Schmutz J."/>
            <person name="Shapiro H."/>
            <person name="Lindquist E."/>
            <person name="Lucas S."/>
            <person name="Rokhsar D."/>
            <person name="Grigoriev I.V."/>
        </authorList>
    </citation>
    <scope>NUCLEOTIDE SEQUENCE [LARGE SCALE GENOMIC DNA]</scope>
</reference>
<evidence type="ECO:0000256" key="6">
    <source>
        <dbReference type="ARBA" id="ARBA00023015"/>
    </source>
</evidence>
<protein>
    <recommendedName>
        <fullName evidence="10">C2H2-type domain-containing protein</fullName>
    </recommendedName>
</protein>
<keyword evidence="6" id="KW-0805">Transcription regulation</keyword>
<keyword evidence="2" id="KW-0479">Metal-binding</keyword>
<accession>D8RYU5</accession>
<dbReference type="Proteomes" id="UP000001514">
    <property type="component" value="Unassembled WGS sequence"/>
</dbReference>
<dbReference type="PROSITE" id="PS50157">
    <property type="entry name" value="ZINC_FINGER_C2H2_2"/>
    <property type="match status" value="2"/>
</dbReference>
<keyword evidence="12" id="KW-1185">Reference proteome</keyword>
<dbReference type="OMA" id="HTHVELC"/>
<dbReference type="AlphaFoldDB" id="D8RYU5"/>
<dbReference type="Pfam" id="PF00096">
    <property type="entry name" value="zf-C2H2"/>
    <property type="match status" value="1"/>
</dbReference>
<name>D8RYU5_SELML</name>
<dbReference type="GO" id="GO:0010447">
    <property type="term" value="P:response to acidic pH"/>
    <property type="evidence" value="ECO:0007669"/>
    <property type="project" value="InterPro"/>
</dbReference>
<comment type="subcellular location">
    <subcellularLocation>
        <location evidence="1">Nucleus</location>
    </subcellularLocation>
</comment>
<dbReference type="InterPro" id="IPR013087">
    <property type="entry name" value="Znf_C2H2_type"/>
</dbReference>
<evidence type="ECO:0000313" key="12">
    <source>
        <dbReference type="Proteomes" id="UP000001514"/>
    </source>
</evidence>
<dbReference type="KEGG" id="smo:SELMODRAFT_58353"/>
<evidence type="ECO:0000259" key="10">
    <source>
        <dbReference type="PROSITE" id="PS50157"/>
    </source>
</evidence>
<feature type="domain" description="C2H2-type" evidence="10">
    <location>
        <begin position="19"/>
        <end position="46"/>
    </location>
</feature>
<keyword evidence="8" id="KW-0539">Nucleus</keyword>
<feature type="domain" description="C2H2-type" evidence="10">
    <location>
        <begin position="130"/>
        <end position="163"/>
    </location>
</feature>
<dbReference type="Pfam" id="PF23118">
    <property type="entry name" value="zf-C2H2_STOP2_C"/>
    <property type="match status" value="1"/>
</dbReference>
<evidence type="ECO:0000256" key="1">
    <source>
        <dbReference type="ARBA" id="ARBA00004123"/>
    </source>
</evidence>
<dbReference type="GO" id="GO:0010044">
    <property type="term" value="P:response to aluminum ion"/>
    <property type="evidence" value="ECO:0007669"/>
    <property type="project" value="InterPro"/>
</dbReference>
<evidence type="ECO:0000256" key="9">
    <source>
        <dbReference type="PROSITE-ProRule" id="PRU00042"/>
    </source>
</evidence>
<evidence type="ECO:0000256" key="5">
    <source>
        <dbReference type="ARBA" id="ARBA00022833"/>
    </source>
</evidence>
<evidence type="ECO:0000256" key="4">
    <source>
        <dbReference type="ARBA" id="ARBA00022771"/>
    </source>
</evidence>
<dbReference type="SUPFAM" id="SSF57667">
    <property type="entry name" value="beta-beta-alpha zinc fingers"/>
    <property type="match status" value="1"/>
</dbReference>
<dbReference type="InParanoid" id="D8RYU5"/>
<keyword evidence="3" id="KW-0677">Repeat</keyword>
<keyword evidence="7" id="KW-0804">Transcription</keyword>
<proteinExistence type="predicted"/>
<feature type="non-terminal residue" evidence="11">
    <location>
        <position position="164"/>
    </location>
</feature>
<dbReference type="PANTHER" id="PTHR46352">
    <property type="entry name" value="PROTEIN SENSITIVE TO PROTON RHIZOTOXICITY 1"/>
    <property type="match status" value="1"/>
</dbReference>
<dbReference type="InterPro" id="IPR058196">
    <property type="entry name" value="zf-C2H2_STOP1/2_C"/>
</dbReference>
<dbReference type="Pfam" id="PF23115">
    <property type="entry name" value="zf-C2H2_STOP2_3rd"/>
    <property type="match status" value="1"/>
</dbReference>
<dbReference type="InterPro" id="IPR044300">
    <property type="entry name" value="STOP1/2"/>
</dbReference>
<dbReference type="GO" id="GO:0008270">
    <property type="term" value="F:zinc ion binding"/>
    <property type="evidence" value="ECO:0007669"/>
    <property type="project" value="UniProtKB-KW"/>
</dbReference>
<evidence type="ECO:0000313" key="11">
    <source>
        <dbReference type="EMBL" id="EFJ22636.1"/>
    </source>
</evidence>
<dbReference type="HOGENOM" id="CLU_138940_0_0_1"/>
<feature type="non-terminal residue" evidence="11">
    <location>
        <position position="1"/>
    </location>
</feature>
<gene>
    <name evidence="11" type="ORF">SELMODRAFT_58353</name>
</gene>
<dbReference type="PROSITE" id="PS00028">
    <property type="entry name" value="ZINC_FINGER_C2H2_1"/>
    <property type="match status" value="1"/>
</dbReference>
<dbReference type="EMBL" id="GL377595">
    <property type="protein sequence ID" value="EFJ22636.1"/>
    <property type="molecule type" value="Genomic_DNA"/>
</dbReference>
<evidence type="ECO:0000256" key="8">
    <source>
        <dbReference type="ARBA" id="ARBA00023242"/>
    </source>
</evidence>
<dbReference type="InterPro" id="IPR059161">
    <property type="entry name" value="Znf-C2H2_STOP1/2_3rd"/>
</dbReference>
<dbReference type="Gene3D" id="3.30.160.60">
    <property type="entry name" value="Classic Zinc Finger"/>
    <property type="match status" value="2"/>
</dbReference>
<dbReference type="SMART" id="SM00355">
    <property type="entry name" value="ZnF_C2H2"/>
    <property type="match status" value="3"/>
</dbReference>
<evidence type="ECO:0000256" key="7">
    <source>
        <dbReference type="ARBA" id="ARBA00023163"/>
    </source>
</evidence>